<dbReference type="AlphaFoldDB" id="A0A178IC12"/>
<proteinExistence type="predicted"/>
<reference evidence="1 2" key="1">
    <citation type="submission" date="2016-01" db="EMBL/GenBank/DDBJ databases">
        <title>High potential of lignocellulose degradation of a new Verrucomicrobia species.</title>
        <authorList>
            <person name="Wang Y."/>
            <person name="Shi Y."/>
            <person name="Qiu Z."/>
            <person name="Liu S."/>
            <person name="Yang H."/>
        </authorList>
    </citation>
    <scope>NUCLEOTIDE SEQUENCE [LARGE SCALE GENOMIC DNA]</scope>
    <source>
        <strain evidence="1 2">TSB47</strain>
    </source>
</reference>
<evidence type="ECO:0000313" key="2">
    <source>
        <dbReference type="Proteomes" id="UP000078486"/>
    </source>
</evidence>
<dbReference type="STRING" id="1184151.AW736_22440"/>
<name>A0A178IC12_9BACT</name>
<sequence>MRSPNIGLGDVFNNTFVLPEGMVGTAIQWQLTMQREVRDFLYYSLFGPDINTPRAFANFVRAAAVTEKIDETLFKSCFNADYDEFKNRMYAYYKTLSKNDAAYDRNPWGPTGLRVALSPSTTPAKPVELSRSRRADTTRIISDWFDVCNAPANARASLLKACDESPEAAGDPQFIATLGLNEARHGDRPKAILLLEKAARAEITRPGIYRTLTRLYLEDALERKGADYRLTAAEFRDVLAPLFIALGLPQPNPQNYIIFAAVYEHADIKPDTAYQNIIIEGCRSFSDNIDMLENILPAFAKRGFKTEAVKLAMQSARNPLPPEKRQQLDRLIETLRIY</sequence>
<evidence type="ECO:0000313" key="1">
    <source>
        <dbReference type="EMBL" id="OAM87563.1"/>
    </source>
</evidence>
<keyword evidence="2" id="KW-1185">Reference proteome</keyword>
<dbReference type="RefSeq" id="WP_068772540.1">
    <property type="nucleotide sequence ID" value="NZ_CP109796.1"/>
</dbReference>
<dbReference type="OrthoDB" id="9866978at2"/>
<accession>A0A178IC12</accession>
<organism evidence="1 2">
    <name type="scientific">Termitidicoccus mucosus</name>
    <dbReference type="NCBI Taxonomy" id="1184151"/>
    <lineage>
        <taxon>Bacteria</taxon>
        <taxon>Pseudomonadati</taxon>
        <taxon>Verrucomicrobiota</taxon>
        <taxon>Opitutia</taxon>
        <taxon>Opitutales</taxon>
        <taxon>Opitutaceae</taxon>
        <taxon>Termitidicoccus</taxon>
    </lineage>
</organism>
<dbReference type="EMBL" id="LRRQ01000168">
    <property type="protein sequence ID" value="OAM87563.1"/>
    <property type="molecule type" value="Genomic_DNA"/>
</dbReference>
<comment type="caution">
    <text evidence="1">The sequence shown here is derived from an EMBL/GenBank/DDBJ whole genome shotgun (WGS) entry which is preliminary data.</text>
</comment>
<gene>
    <name evidence="1" type="ORF">AW736_22440</name>
</gene>
<protein>
    <submittedName>
        <fullName evidence="1">Uncharacterized protein</fullName>
    </submittedName>
</protein>
<dbReference type="Proteomes" id="UP000078486">
    <property type="component" value="Unassembled WGS sequence"/>
</dbReference>